<protein>
    <submittedName>
        <fullName evidence="1">Uncharacterized protein</fullName>
    </submittedName>
</protein>
<dbReference type="AlphaFoldDB" id="A0A382LQB4"/>
<reference evidence="1" key="1">
    <citation type="submission" date="2018-05" db="EMBL/GenBank/DDBJ databases">
        <authorList>
            <person name="Lanie J.A."/>
            <person name="Ng W.-L."/>
            <person name="Kazmierczak K.M."/>
            <person name="Andrzejewski T.M."/>
            <person name="Davidsen T.M."/>
            <person name="Wayne K.J."/>
            <person name="Tettelin H."/>
            <person name="Glass J.I."/>
            <person name="Rusch D."/>
            <person name="Podicherti R."/>
            <person name="Tsui H.-C.T."/>
            <person name="Winkler M.E."/>
        </authorList>
    </citation>
    <scope>NUCLEOTIDE SEQUENCE</scope>
</reference>
<dbReference type="EMBL" id="UINC01088566">
    <property type="protein sequence ID" value="SVC38909.1"/>
    <property type="molecule type" value="Genomic_DNA"/>
</dbReference>
<evidence type="ECO:0000313" key="1">
    <source>
        <dbReference type="EMBL" id="SVC38909.1"/>
    </source>
</evidence>
<feature type="non-terminal residue" evidence="1">
    <location>
        <position position="1"/>
    </location>
</feature>
<accession>A0A382LQB4</accession>
<gene>
    <name evidence="1" type="ORF">METZ01_LOCUS291763</name>
</gene>
<sequence length="46" mass="5246">VVWCFQSDGIGQSKVVPRDASLVLCEGRDFFLPDETGRIRNINDEY</sequence>
<proteinExistence type="predicted"/>
<name>A0A382LQB4_9ZZZZ</name>
<organism evidence="1">
    <name type="scientific">marine metagenome</name>
    <dbReference type="NCBI Taxonomy" id="408172"/>
    <lineage>
        <taxon>unclassified sequences</taxon>
        <taxon>metagenomes</taxon>
        <taxon>ecological metagenomes</taxon>
    </lineage>
</organism>